<dbReference type="SUPFAM" id="SSF55920">
    <property type="entry name" value="Creatinase/aminopeptidase"/>
    <property type="match status" value="1"/>
</dbReference>
<organism evidence="3 4">
    <name type="scientific">Saccharopolyspora ipomoeae</name>
    <dbReference type="NCBI Taxonomy" id="3042027"/>
    <lineage>
        <taxon>Bacteria</taxon>
        <taxon>Bacillati</taxon>
        <taxon>Actinomycetota</taxon>
        <taxon>Actinomycetes</taxon>
        <taxon>Pseudonocardiales</taxon>
        <taxon>Pseudonocardiaceae</taxon>
        <taxon>Saccharopolyspora</taxon>
    </lineage>
</organism>
<comment type="caution">
    <text evidence="3">The sequence shown here is derived from an EMBL/GenBank/DDBJ whole genome shotgun (WGS) entry which is preliminary data.</text>
</comment>
<keyword evidence="4" id="KW-1185">Reference proteome</keyword>
<dbReference type="PRINTS" id="PR00599">
    <property type="entry name" value="MAPEPTIDASE"/>
</dbReference>
<evidence type="ECO:0000313" key="4">
    <source>
        <dbReference type="Proteomes" id="UP001237595"/>
    </source>
</evidence>
<name>A0ABT6PIU3_9PSEU</name>
<dbReference type="PANTHER" id="PTHR43330">
    <property type="entry name" value="METHIONINE AMINOPEPTIDASE"/>
    <property type="match status" value="1"/>
</dbReference>
<dbReference type="Proteomes" id="UP001237595">
    <property type="component" value="Unassembled WGS sequence"/>
</dbReference>
<dbReference type="RefSeq" id="WP_281454283.1">
    <property type="nucleotide sequence ID" value="NZ_JASAOF010000002.1"/>
</dbReference>
<protein>
    <submittedName>
        <fullName evidence="3">M24 family metallopeptidase</fullName>
    </submittedName>
</protein>
<gene>
    <name evidence="3" type="ORF">QFW96_04755</name>
</gene>
<dbReference type="EMBL" id="JASAOF010000002">
    <property type="protein sequence ID" value="MDI2027903.1"/>
    <property type="molecule type" value="Genomic_DNA"/>
</dbReference>
<feature type="domain" description="Peptidase M24" evidence="2">
    <location>
        <begin position="13"/>
        <end position="232"/>
    </location>
</feature>
<accession>A0ABT6PIU3</accession>
<dbReference type="Gene3D" id="3.90.230.10">
    <property type="entry name" value="Creatinase/methionine aminopeptidase superfamily"/>
    <property type="match status" value="1"/>
</dbReference>
<dbReference type="PANTHER" id="PTHR43330:SF27">
    <property type="entry name" value="METHIONINE AMINOPEPTIDASE"/>
    <property type="match status" value="1"/>
</dbReference>
<dbReference type="Pfam" id="PF00557">
    <property type="entry name" value="Peptidase_M24"/>
    <property type="match status" value="1"/>
</dbReference>
<dbReference type="InterPro" id="IPR000994">
    <property type="entry name" value="Pept_M24"/>
</dbReference>
<evidence type="ECO:0000256" key="1">
    <source>
        <dbReference type="SAM" id="MobiDB-lite"/>
    </source>
</evidence>
<feature type="region of interest" description="Disordered" evidence="1">
    <location>
        <begin position="160"/>
        <end position="182"/>
    </location>
</feature>
<proteinExistence type="predicted"/>
<evidence type="ECO:0000313" key="3">
    <source>
        <dbReference type="EMBL" id="MDI2027903.1"/>
    </source>
</evidence>
<dbReference type="InterPro" id="IPR001714">
    <property type="entry name" value="Pept_M24_MAP"/>
</dbReference>
<dbReference type="InterPro" id="IPR036005">
    <property type="entry name" value="Creatinase/aminopeptidase-like"/>
</dbReference>
<evidence type="ECO:0000259" key="2">
    <source>
        <dbReference type="Pfam" id="PF00557"/>
    </source>
</evidence>
<sequence length="241" mass="24909">MVIELRDRGEIEALARTGSVVAAVLRAVGAHATPGTSLGELDEIARDAADRYGARPVQGRVITTSLNDEITGGVADARVLADGDLLSVAATLDKQGWFARAATTVPVGTVEEDDRLLLAATRQALADGIAAAKPGARLGDVSRAIGLVARSNGYGIPPLGGHGLGRQPRQEPAVANDGHPGQGLPLRPGLVFSLEPIFTAGGLDHLNTDHHPLLRTTDESRAAHTGHTLAITHTGPRVLTA</sequence>
<reference evidence="3 4" key="1">
    <citation type="submission" date="2023-04" db="EMBL/GenBank/DDBJ databases">
        <title>Draft genome sequence of Saccharopolyspora sp. TS4A08 isolated from sweet potato rhizospheric soil.</title>
        <authorList>
            <person name="Suksaard P."/>
            <person name="Duangmal K."/>
        </authorList>
    </citation>
    <scope>NUCLEOTIDE SEQUENCE [LARGE SCALE GENOMIC DNA]</scope>
    <source>
        <strain evidence="3 4">TS4A08</strain>
    </source>
</reference>